<reference evidence="2 3" key="1">
    <citation type="submission" date="2015-09" db="EMBL/GenBank/DDBJ databases">
        <title>Genome sequence of Acetobacterium wieringae DSM 1911.</title>
        <authorList>
            <person name="Poehlein A."/>
            <person name="Bengelsdorf F.R."/>
            <person name="Schiel-Bengelsdorf B."/>
            <person name="Duerre P."/>
            <person name="Daniel R."/>
        </authorList>
    </citation>
    <scope>NUCLEOTIDE SEQUENCE [LARGE SCALE GENOMIC DNA]</scope>
    <source>
        <strain evidence="2 3">DSM 1911</strain>
    </source>
</reference>
<evidence type="ECO:0008006" key="4">
    <source>
        <dbReference type="Google" id="ProtNLM"/>
    </source>
</evidence>
<dbReference type="AlphaFoldDB" id="A0A1F2PDH1"/>
<protein>
    <recommendedName>
        <fullName evidence="4">NADPH-dependent FMN reductase</fullName>
    </recommendedName>
</protein>
<feature type="compositionally biased region" description="Basic and acidic residues" evidence="1">
    <location>
        <begin position="219"/>
        <end position="233"/>
    </location>
</feature>
<accession>A0A1F2PDH1</accession>
<evidence type="ECO:0000313" key="3">
    <source>
        <dbReference type="Proteomes" id="UP000176244"/>
    </source>
</evidence>
<proteinExistence type="predicted"/>
<dbReference type="STRING" id="52694.ACWI_30750"/>
<dbReference type="OrthoDB" id="9790975at2"/>
<evidence type="ECO:0000313" key="2">
    <source>
        <dbReference type="EMBL" id="OFV69427.1"/>
    </source>
</evidence>
<evidence type="ECO:0000256" key="1">
    <source>
        <dbReference type="SAM" id="MobiDB-lite"/>
    </source>
</evidence>
<dbReference type="Proteomes" id="UP000176244">
    <property type="component" value="Unassembled WGS sequence"/>
</dbReference>
<organism evidence="2 3">
    <name type="scientific">Acetobacterium wieringae</name>
    <dbReference type="NCBI Taxonomy" id="52694"/>
    <lineage>
        <taxon>Bacteria</taxon>
        <taxon>Bacillati</taxon>
        <taxon>Bacillota</taxon>
        <taxon>Clostridia</taxon>
        <taxon>Eubacteriales</taxon>
        <taxon>Eubacteriaceae</taxon>
        <taxon>Acetobacterium</taxon>
    </lineage>
</organism>
<comment type="caution">
    <text evidence="2">The sequence shown here is derived from an EMBL/GenBank/DDBJ whole genome shotgun (WGS) entry which is preliminary data.</text>
</comment>
<feature type="compositionally biased region" description="Basic and acidic residues" evidence="1">
    <location>
        <begin position="199"/>
        <end position="212"/>
    </location>
</feature>
<gene>
    <name evidence="2" type="ORF">ACWI_30750</name>
</gene>
<dbReference type="EMBL" id="LKEU01000040">
    <property type="protein sequence ID" value="OFV69427.1"/>
    <property type="molecule type" value="Genomic_DNA"/>
</dbReference>
<dbReference type="SUPFAM" id="SSF52218">
    <property type="entry name" value="Flavoproteins"/>
    <property type="match status" value="1"/>
</dbReference>
<name>A0A1F2PDH1_9FIRM</name>
<sequence>MKKAVIINLSPRKVGTSMMLANHCREFLLSRDYLVKITHLYPNLKDLSPLLAAINEAESIIMIGPCYINTYPADTVYLLEELEKNQNNLHGQCLYAVIQGGMPYVHTHESGLKMLELFAGENGLRYKGGFVIGMGAMLNGQPLSKLLNGKKAEKMFGHFLENVAKQENSPAVLYHEAQLKMPGLVYCIMAKIMNRKIEKERREKQGDQKKSPYENPGLDLRHNGKDRTIDCKR</sequence>
<feature type="region of interest" description="Disordered" evidence="1">
    <location>
        <begin position="199"/>
        <end position="233"/>
    </location>
</feature>
<dbReference type="RefSeq" id="WP_070372333.1">
    <property type="nucleotide sequence ID" value="NZ_JBCFAW010000001.1"/>
</dbReference>
<dbReference type="InterPro" id="IPR029039">
    <property type="entry name" value="Flavoprotein-like_sf"/>
</dbReference>